<reference evidence="6" key="1">
    <citation type="journal article" date="2022" name="Genome Biol. Evol.">
        <title>A New Gene Family Diagnostic for Intracellular Biomineralization of Amorphous Ca Carbonates by Cyanobacteria.</title>
        <authorList>
            <person name="Benzerara K."/>
            <person name="Duprat E."/>
            <person name="Bitard-Feildel T."/>
            <person name="Caumes G."/>
            <person name="Cassier-Chauvat C."/>
            <person name="Chauvat F."/>
            <person name="Dezi M."/>
            <person name="Diop S.I."/>
            <person name="Gaschignard G."/>
            <person name="Gorgen S."/>
            <person name="Gugger M."/>
            <person name="Lopez-Garcia P."/>
            <person name="Millet M."/>
            <person name="Skouri-Panet F."/>
            <person name="Moreira D."/>
            <person name="Callebaut I."/>
        </authorList>
    </citation>
    <scope>NUCLEOTIDE SEQUENCE</scope>
    <source>
        <strain evidence="6">G9</strain>
    </source>
</reference>
<name>A0ABT6F036_9SYNE</name>
<dbReference type="NCBIfam" id="NF008453">
    <property type="entry name" value="PRK11308.1"/>
    <property type="match status" value="3"/>
</dbReference>
<evidence type="ECO:0000256" key="1">
    <source>
        <dbReference type="ARBA" id="ARBA00005417"/>
    </source>
</evidence>
<dbReference type="Pfam" id="PF08352">
    <property type="entry name" value="oligo_HPY"/>
    <property type="match status" value="1"/>
</dbReference>
<dbReference type="GO" id="GO:0005524">
    <property type="term" value="F:ATP binding"/>
    <property type="evidence" value="ECO:0007669"/>
    <property type="project" value="UniProtKB-KW"/>
</dbReference>
<keyword evidence="2" id="KW-0813">Transport</keyword>
<accession>A0ABT6F036</accession>
<reference evidence="6" key="2">
    <citation type="submission" date="2022-01" db="EMBL/GenBank/DDBJ databases">
        <authorList>
            <person name="Zivanovic Y."/>
            <person name="Moreira D."/>
            <person name="Lopez-Garcia P."/>
        </authorList>
    </citation>
    <scope>NUCLEOTIDE SEQUENCE</scope>
    <source>
        <strain evidence="6">G9</strain>
    </source>
</reference>
<dbReference type="RefSeq" id="WP_277867019.1">
    <property type="nucleotide sequence ID" value="NZ_JAKKUT010000002.1"/>
</dbReference>
<keyword evidence="7" id="KW-1185">Reference proteome</keyword>
<dbReference type="InterPro" id="IPR027417">
    <property type="entry name" value="P-loop_NTPase"/>
</dbReference>
<feature type="domain" description="ABC transporter" evidence="5">
    <location>
        <begin position="352"/>
        <end position="597"/>
    </location>
</feature>
<protein>
    <submittedName>
        <fullName evidence="6">ABC transporter ATP-binding protein</fullName>
    </submittedName>
</protein>
<dbReference type="Proteomes" id="UP001154265">
    <property type="component" value="Unassembled WGS sequence"/>
</dbReference>
<dbReference type="InterPro" id="IPR003439">
    <property type="entry name" value="ABC_transporter-like_ATP-bd"/>
</dbReference>
<dbReference type="SMART" id="SM00382">
    <property type="entry name" value="AAA"/>
    <property type="match status" value="2"/>
</dbReference>
<dbReference type="EMBL" id="JAKKUT010000002">
    <property type="protein sequence ID" value="MDG2991138.1"/>
    <property type="molecule type" value="Genomic_DNA"/>
</dbReference>
<dbReference type="PROSITE" id="PS00211">
    <property type="entry name" value="ABC_TRANSPORTER_1"/>
    <property type="match status" value="2"/>
</dbReference>
<dbReference type="InterPro" id="IPR013563">
    <property type="entry name" value="Oligopep_ABC_C"/>
</dbReference>
<dbReference type="SUPFAM" id="SSF52540">
    <property type="entry name" value="P-loop containing nucleoside triphosphate hydrolases"/>
    <property type="match status" value="2"/>
</dbReference>
<dbReference type="CDD" id="cd03257">
    <property type="entry name" value="ABC_NikE_OppD_transporters"/>
    <property type="match status" value="2"/>
</dbReference>
<evidence type="ECO:0000313" key="6">
    <source>
        <dbReference type="EMBL" id="MDG2991138.1"/>
    </source>
</evidence>
<evidence type="ECO:0000259" key="5">
    <source>
        <dbReference type="PROSITE" id="PS50893"/>
    </source>
</evidence>
<dbReference type="InterPro" id="IPR050319">
    <property type="entry name" value="ABC_transp_ATP-bind"/>
</dbReference>
<gene>
    <name evidence="6" type="ORF">L3556_09390</name>
</gene>
<keyword evidence="3" id="KW-0547">Nucleotide-binding</keyword>
<organism evidence="6 7">
    <name type="scientific">Candidatus Synechococcus calcipolaris G9</name>
    <dbReference type="NCBI Taxonomy" id="1497997"/>
    <lineage>
        <taxon>Bacteria</taxon>
        <taxon>Bacillati</taxon>
        <taxon>Cyanobacteriota</taxon>
        <taxon>Cyanophyceae</taxon>
        <taxon>Synechococcales</taxon>
        <taxon>Synechococcaceae</taxon>
        <taxon>Synechococcus</taxon>
    </lineage>
</organism>
<dbReference type="PROSITE" id="PS50893">
    <property type="entry name" value="ABC_TRANSPORTER_2"/>
    <property type="match status" value="2"/>
</dbReference>
<dbReference type="Gene3D" id="3.40.50.300">
    <property type="entry name" value="P-loop containing nucleotide triphosphate hydrolases"/>
    <property type="match status" value="2"/>
</dbReference>
<dbReference type="Pfam" id="PF00005">
    <property type="entry name" value="ABC_tran"/>
    <property type="match status" value="2"/>
</dbReference>
<evidence type="ECO:0000256" key="2">
    <source>
        <dbReference type="ARBA" id="ARBA00022448"/>
    </source>
</evidence>
<evidence type="ECO:0000256" key="4">
    <source>
        <dbReference type="ARBA" id="ARBA00022840"/>
    </source>
</evidence>
<comment type="caution">
    <text evidence="6">The sequence shown here is derived from an EMBL/GenBank/DDBJ whole genome shotgun (WGS) entry which is preliminary data.</text>
</comment>
<dbReference type="InterPro" id="IPR003593">
    <property type="entry name" value="AAA+_ATPase"/>
</dbReference>
<evidence type="ECO:0000313" key="7">
    <source>
        <dbReference type="Proteomes" id="UP001154265"/>
    </source>
</evidence>
<sequence>MADVVLTVQDLSVRFGRGDAESTAVDRVSFQVERGQTLGIVGESGSGKSVTCLAVMGLISAPGQVTGGRIEFMARPESDPINLLELSAQEMQGVRGAQIGMVFQEPMSSLNPVYTCGFQIIEALRQHQSLSMAAARRQAIALLQDVQLIPRDDVLSEQYIREWQQENGGSSPSPEQLQHGINDTKRAFLDRYPHQLSGGQIQRVMIAMAMATQPALLLADEPTTALDVTVQATILRLLSDLQKKYQLSLIFVTHDLGIIAELADRVAVMYQGAIVESGSVSQIFREPRHPYTRGLLACRPRLDQRLKILPTVADFLDAAASPPSVEEVSEDDQQERLAQLQRRSPLVEVEHLRVLYPVRSAWGQPKRYVAAVNDVSFHIYPGETLGLVGESGCGKTTLGRAVLQLIPSSGGQVRFQGERITGLSRQQLRQFRQKMQIIFQDPYSSLNPRLTIGEAVMEPLRIHQPKTPKQQHIQRVEYLLERVGLDPKILRRYPHEFSGGQRQRLCIARALALQPQLIVCDESVSALDVSVQAQVLNLLKELQAEFNLTYLFISHDLSVVKFMGDRIMVMYAGKIEELAAAEELYRHPQADYTKKLIAAIPAGIPTQVL</sequence>
<dbReference type="PANTHER" id="PTHR43776:SF7">
    <property type="entry name" value="D,D-DIPEPTIDE TRANSPORT ATP-BINDING PROTEIN DDPF-RELATED"/>
    <property type="match status" value="1"/>
</dbReference>
<evidence type="ECO:0000256" key="3">
    <source>
        <dbReference type="ARBA" id="ARBA00022741"/>
    </source>
</evidence>
<dbReference type="InterPro" id="IPR017871">
    <property type="entry name" value="ABC_transporter-like_CS"/>
</dbReference>
<dbReference type="NCBIfam" id="NF007739">
    <property type="entry name" value="PRK10419.1"/>
    <property type="match status" value="3"/>
</dbReference>
<comment type="similarity">
    <text evidence="1">Belongs to the ABC transporter superfamily.</text>
</comment>
<feature type="domain" description="ABC transporter" evidence="5">
    <location>
        <begin position="6"/>
        <end position="296"/>
    </location>
</feature>
<keyword evidence="4 6" id="KW-0067">ATP-binding</keyword>
<proteinExistence type="inferred from homology"/>
<dbReference type="PANTHER" id="PTHR43776">
    <property type="entry name" value="TRANSPORT ATP-BINDING PROTEIN"/>
    <property type="match status" value="1"/>
</dbReference>